<evidence type="ECO:0000256" key="4">
    <source>
        <dbReference type="ARBA" id="ARBA00012557"/>
    </source>
</evidence>
<keyword evidence="10" id="KW-1133">Transmembrane helix</keyword>
<evidence type="ECO:0000256" key="8">
    <source>
        <dbReference type="ARBA" id="ARBA00022741"/>
    </source>
</evidence>
<evidence type="ECO:0000256" key="5">
    <source>
        <dbReference type="ARBA" id="ARBA00022676"/>
    </source>
</evidence>
<dbReference type="InterPro" id="IPR003378">
    <property type="entry name" value="Fringe-like_glycosylTrfase"/>
</dbReference>
<comment type="subcellular location">
    <subcellularLocation>
        <location evidence="1">Membrane</location>
        <topology evidence="1">Single-pass type II membrane protein</topology>
    </subcellularLocation>
</comment>
<sequence length="316" mass="36931">MFRLSKKKWLFLLLLSMVIVLVVNFYSEKLFDFKTRQHYENNNINSNYFETDKKFVDLKDKVKILCWIMTIPKHLKTRAIAVKETWAPHCNKYVFLSGVENKTFPVVKLNIVEGKHHLTNKTYACLSYLYRNYGQEYDWFLKADDDTYIIVENLRYMLHSFNPDNPLFIGRKFKMIVPNGYMSGGAGYVLSRQALELVVTKGLPNNTLCPVGWAEDVDIGRCVTNVGVNHVNSSADSYGKERFHPVHLSGYFSSNLFNWIYQYSLAKVYTKAECCSNVTISMHYVVPEQMYLIDFLLYHVEVHGEVSRWPKKFPML</sequence>
<keyword evidence="8" id="KW-0547">Nucleotide-binding</keyword>
<reference evidence="13 14" key="1">
    <citation type="submission" date="2024-01" db="EMBL/GenBank/DDBJ databases">
        <title>The genome of the rayed Mediterranean limpet Patella caerulea (Linnaeus, 1758).</title>
        <authorList>
            <person name="Anh-Thu Weber A."/>
            <person name="Halstead-Nussloch G."/>
        </authorList>
    </citation>
    <scope>NUCLEOTIDE SEQUENCE [LARGE SCALE GENOMIC DNA]</scope>
    <source>
        <strain evidence="13">AATW-2023a</strain>
        <tissue evidence="13">Whole specimen</tissue>
    </source>
</reference>
<dbReference type="Proteomes" id="UP001347796">
    <property type="component" value="Unassembled WGS sequence"/>
</dbReference>
<evidence type="ECO:0000256" key="9">
    <source>
        <dbReference type="ARBA" id="ARBA00022968"/>
    </source>
</evidence>
<dbReference type="Pfam" id="PF02434">
    <property type="entry name" value="Fringe"/>
    <property type="match status" value="1"/>
</dbReference>
<dbReference type="Gene3D" id="3.90.550.50">
    <property type="match status" value="1"/>
</dbReference>
<keyword evidence="7" id="KW-0812">Transmembrane</keyword>
<dbReference type="GO" id="GO:0016020">
    <property type="term" value="C:membrane"/>
    <property type="evidence" value="ECO:0007669"/>
    <property type="project" value="UniProtKB-SubCell"/>
</dbReference>
<evidence type="ECO:0000256" key="10">
    <source>
        <dbReference type="ARBA" id="ARBA00022989"/>
    </source>
</evidence>
<evidence type="ECO:0000256" key="11">
    <source>
        <dbReference type="ARBA" id="ARBA00023136"/>
    </source>
</evidence>
<dbReference type="PANTHER" id="PTHR23033:SF14">
    <property type="entry name" value="GLYCOPROTEIN-N-ACETYLGALACTOSAMINE 3-BETA-GALACTOSYLTRANSFERASE 1-RELATED"/>
    <property type="match status" value="1"/>
</dbReference>
<dbReference type="EMBL" id="JAZGQO010000004">
    <property type="protein sequence ID" value="KAK6187773.1"/>
    <property type="molecule type" value="Genomic_DNA"/>
</dbReference>
<evidence type="ECO:0000313" key="13">
    <source>
        <dbReference type="EMBL" id="KAK6187773.1"/>
    </source>
</evidence>
<evidence type="ECO:0000313" key="14">
    <source>
        <dbReference type="Proteomes" id="UP001347796"/>
    </source>
</evidence>
<comment type="similarity">
    <text evidence="3">Belongs to the glycosyltransferase 31 family. Beta3-Gal-T subfamily.</text>
</comment>
<evidence type="ECO:0000256" key="6">
    <source>
        <dbReference type="ARBA" id="ARBA00022679"/>
    </source>
</evidence>
<keyword evidence="6" id="KW-0808">Transferase</keyword>
<keyword evidence="14" id="KW-1185">Reference proteome</keyword>
<proteinExistence type="inferred from homology"/>
<accession>A0AAN8K8J6</accession>
<evidence type="ECO:0000256" key="2">
    <source>
        <dbReference type="ARBA" id="ARBA00004922"/>
    </source>
</evidence>
<keyword evidence="5" id="KW-0328">Glycosyltransferase</keyword>
<dbReference type="InterPro" id="IPR026050">
    <property type="entry name" value="C1GALT1/C1GALT1_chp1"/>
</dbReference>
<evidence type="ECO:0000256" key="7">
    <source>
        <dbReference type="ARBA" id="ARBA00022692"/>
    </source>
</evidence>
<name>A0AAN8K8J6_PATCE</name>
<feature type="domain" description="Fringe-like glycosyltransferase" evidence="12">
    <location>
        <begin position="64"/>
        <end position="233"/>
    </location>
</feature>
<comment type="caution">
    <text evidence="13">The sequence shown here is derived from an EMBL/GenBank/DDBJ whole genome shotgun (WGS) entry which is preliminary data.</text>
</comment>
<protein>
    <recommendedName>
        <fullName evidence="4">N-acetylgalactosaminide beta-1,3-galactosyltransferase</fullName>
        <ecNumber evidence="4">2.4.1.122</ecNumber>
    </recommendedName>
</protein>
<dbReference type="EC" id="2.4.1.122" evidence="4"/>
<evidence type="ECO:0000256" key="1">
    <source>
        <dbReference type="ARBA" id="ARBA00004606"/>
    </source>
</evidence>
<gene>
    <name evidence="13" type="ORF">SNE40_005725</name>
</gene>
<keyword evidence="9" id="KW-0735">Signal-anchor</keyword>
<dbReference type="GO" id="GO:0016263">
    <property type="term" value="F:glycoprotein-N-acetylgalactosamine 3-beta-galactosyltransferase activity"/>
    <property type="evidence" value="ECO:0007669"/>
    <property type="project" value="UniProtKB-EC"/>
</dbReference>
<dbReference type="AlphaFoldDB" id="A0AAN8K8J6"/>
<dbReference type="GO" id="GO:0000166">
    <property type="term" value="F:nucleotide binding"/>
    <property type="evidence" value="ECO:0007669"/>
    <property type="project" value="UniProtKB-KW"/>
</dbReference>
<keyword evidence="11" id="KW-0472">Membrane</keyword>
<evidence type="ECO:0000259" key="12">
    <source>
        <dbReference type="Pfam" id="PF02434"/>
    </source>
</evidence>
<organism evidence="13 14">
    <name type="scientific">Patella caerulea</name>
    <name type="common">Rayed Mediterranean limpet</name>
    <dbReference type="NCBI Taxonomy" id="87958"/>
    <lineage>
        <taxon>Eukaryota</taxon>
        <taxon>Metazoa</taxon>
        <taxon>Spiralia</taxon>
        <taxon>Lophotrochozoa</taxon>
        <taxon>Mollusca</taxon>
        <taxon>Gastropoda</taxon>
        <taxon>Patellogastropoda</taxon>
        <taxon>Patelloidea</taxon>
        <taxon>Patellidae</taxon>
        <taxon>Patella</taxon>
    </lineage>
</organism>
<comment type="pathway">
    <text evidence="2">Protein modification; protein glycosylation.</text>
</comment>
<evidence type="ECO:0000256" key="3">
    <source>
        <dbReference type="ARBA" id="ARBA00006462"/>
    </source>
</evidence>
<dbReference type="PANTHER" id="PTHR23033">
    <property type="entry name" value="BETA1,3-GALACTOSYLTRANSFERASE"/>
    <property type="match status" value="1"/>
</dbReference>